<evidence type="ECO:0000313" key="12">
    <source>
        <dbReference type="Proteomes" id="UP001309876"/>
    </source>
</evidence>
<feature type="region of interest" description="Disordered" evidence="9">
    <location>
        <begin position="402"/>
        <end position="425"/>
    </location>
</feature>
<dbReference type="GO" id="GO:0009368">
    <property type="term" value="C:endopeptidase Clp complex"/>
    <property type="evidence" value="ECO:0007669"/>
    <property type="project" value="TreeGrafter"/>
</dbReference>
<feature type="active site" evidence="5">
    <location>
        <position position="58"/>
    </location>
</feature>
<feature type="region of interest" description="Disordered" evidence="9">
    <location>
        <begin position="486"/>
        <end position="514"/>
    </location>
</feature>
<evidence type="ECO:0000256" key="5">
    <source>
        <dbReference type="PROSITE-ProRule" id="PRU10085"/>
    </source>
</evidence>
<dbReference type="InterPro" id="IPR023562">
    <property type="entry name" value="ClpP/TepA"/>
</dbReference>
<dbReference type="Proteomes" id="UP001309876">
    <property type="component" value="Unassembled WGS sequence"/>
</dbReference>
<dbReference type="PANTHER" id="PTHR10381:SF11">
    <property type="entry name" value="ATP-DEPENDENT CLP PROTEASE PROTEOLYTIC SUBUNIT, MITOCHONDRIAL"/>
    <property type="match status" value="1"/>
</dbReference>
<organism evidence="11 12">
    <name type="scientific">Lithohypha guttulata</name>
    <dbReference type="NCBI Taxonomy" id="1690604"/>
    <lineage>
        <taxon>Eukaryota</taxon>
        <taxon>Fungi</taxon>
        <taxon>Dikarya</taxon>
        <taxon>Ascomycota</taxon>
        <taxon>Pezizomycotina</taxon>
        <taxon>Eurotiomycetes</taxon>
        <taxon>Chaetothyriomycetidae</taxon>
        <taxon>Chaetothyriales</taxon>
        <taxon>Trichomeriaceae</taxon>
        <taxon>Lithohypha</taxon>
    </lineage>
</organism>
<feature type="compositionally biased region" description="Gly residues" evidence="9">
    <location>
        <begin position="499"/>
        <end position="509"/>
    </location>
</feature>
<protein>
    <recommendedName>
        <fullName evidence="8">ATP-dependent Clp protease proteolytic subunit</fullName>
        <ecNumber evidence="7">3.4.21.92</ecNumber>
    </recommendedName>
</protein>
<evidence type="ECO:0000256" key="3">
    <source>
        <dbReference type="ARBA" id="ARBA00022801"/>
    </source>
</evidence>
<dbReference type="InterPro" id="IPR033135">
    <property type="entry name" value="ClpP_His_AS"/>
</dbReference>
<dbReference type="PROSITE" id="PS00382">
    <property type="entry name" value="CLP_PROTEASE_HIS"/>
    <property type="match status" value="1"/>
</dbReference>
<keyword evidence="2 7" id="KW-0645">Protease</keyword>
<name>A0AAN7SZ86_9EURO</name>
<dbReference type="EMBL" id="JAVRRJ010000005">
    <property type="protein sequence ID" value="KAK5084293.1"/>
    <property type="molecule type" value="Genomic_DNA"/>
</dbReference>
<dbReference type="CDD" id="cd07017">
    <property type="entry name" value="S14_ClpP_2"/>
    <property type="match status" value="1"/>
</dbReference>
<dbReference type="InterPro" id="IPR001907">
    <property type="entry name" value="ClpP"/>
</dbReference>
<evidence type="ECO:0000256" key="8">
    <source>
        <dbReference type="RuleBase" id="RU003567"/>
    </source>
</evidence>
<dbReference type="PRINTS" id="PR00127">
    <property type="entry name" value="CLPPROTEASEP"/>
</dbReference>
<evidence type="ECO:0000256" key="6">
    <source>
        <dbReference type="PROSITE-ProRule" id="PRU10086"/>
    </source>
</evidence>
<dbReference type="SUPFAM" id="SSF53927">
    <property type="entry name" value="Cytidine deaminase-like"/>
    <property type="match status" value="1"/>
</dbReference>
<dbReference type="EC" id="3.4.21.92" evidence="7"/>
<dbReference type="InterPro" id="IPR029045">
    <property type="entry name" value="ClpP/crotonase-like_dom_sf"/>
</dbReference>
<comment type="similarity">
    <text evidence="1 8">Belongs to the peptidase S14 family.</text>
</comment>
<dbReference type="PROSITE" id="PS00381">
    <property type="entry name" value="CLP_PROTEASE_SER"/>
    <property type="match status" value="1"/>
</dbReference>
<dbReference type="InterPro" id="IPR016193">
    <property type="entry name" value="Cytidine_deaminase-like"/>
</dbReference>
<dbReference type="SUPFAM" id="SSF52096">
    <property type="entry name" value="ClpP/crotonase"/>
    <property type="match status" value="1"/>
</dbReference>
<dbReference type="CDD" id="cd01283">
    <property type="entry name" value="cytidine_deaminase"/>
    <property type="match status" value="1"/>
</dbReference>
<evidence type="ECO:0000256" key="1">
    <source>
        <dbReference type="ARBA" id="ARBA00007039"/>
    </source>
</evidence>
<feature type="domain" description="CMP/dCMP-type deaminase" evidence="10">
    <location>
        <begin position="289"/>
        <end position="415"/>
    </location>
</feature>
<keyword evidence="12" id="KW-1185">Reference proteome</keyword>
<evidence type="ECO:0000256" key="4">
    <source>
        <dbReference type="ARBA" id="ARBA00022825"/>
    </source>
</evidence>
<gene>
    <name evidence="11" type="ORF">LTR05_005369</name>
</gene>
<feature type="compositionally biased region" description="Basic and acidic residues" evidence="9">
    <location>
        <begin position="463"/>
        <end position="476"/>
    </location>
</feature>
<evidence type="ECO:0000256" key="9">
    <source>
        <dbReference type="SAM" id="MobiDB-lite"/>
    </source>
</evidence>
<feature type="region of interest" description="Disordered" evidence="9">
    <location>
        <begin position="457"/>
        <end position="476"/>
    </location>
</feature>
<dbReference type="InterPro" id="IPR002125">
    <property type="entry name" value="CMP_dCMP_dom"/>
</dbReference>
<feature type="active site" evidence="6">
    <location>
        <position position="83"/>
    </location>
</feature>
<feature type="compositionally biased region" description="Basic and acidic residues" evidence="9">
    <location>
        <begin position="402"/>
        <end position="412"/>
    </location>
</feature>
<evidence type="ECO:0000256" key="7">
    <source>
        <dbReference type="RuleBase" id="RU000549"/>
    </source>
</evidence>
<feature type="region of interest" description="Disordered" evidence="9">
    <location>
        <begin position="560"/>
        <end position="585"/>
    </location>
</feature>
<dbReference type="Pfam" id="PF00574">
    <property type="entry name" value="CLP_protease"/>
    <property type="match status" value="1"/>
</dbReference>
<dbReference type="GO" id="GO:0051117">
    <property type="term" value="F:ATPase binding"/>
    <property type="evidence" value="ECO:0007669"/>
    <property type="project" value="TreeGrafter"/>
</dbReference>
<dbReference type="GO" id="GO:0004176">
    <property type="term" value="F:ATP-dependent peptidase activity"/>
    <property type="evidence" value="ECO:0007669"/>
    <property type="project" value="InterPro"/>
</dbReference>
<dbReference type="GO" id="GO:0006139">
    <property type="term" value="P:nucleobase-containing compound metabolic process"/>
    <property type="evidence" value="ECO:0007669"/>
    <property type="project" value="UniProtKB-ARBA"/>
</dbReference>
<dbReference type="GO" id="GO:0006515">
    <property type="term" value="P:protein quality control for misfolded or incompletely synthesized proteins"/>
    <property type="evidence" value="ECO:0007669"/>
    <property type="project" value="TreeGrafter"/>
</dbReference>
<evidence type="ECO:0000313" key="11">
    <source>
        <dbReference type="EMBL" id="KAK5084293.1"/>
    </source>
</evidence>
<dbReference type="PANTHER" id="PTHR10381">
    <property type="entry name" value="ATP-DEPENDENT CLP PROTEASE PROTEOLYTIC SUBUNIT"/>
    <property type="match status" value="1"/>
</dbReference>
<dbReference type="GO" id="GO:0004252">
    <property type="term" value="F:serine-type endopeptidase activity"/>
    <property type="evidence" value="ECO:0007669"/>
    <property type="project" value="UniProtKB-EC"/>
</dbReference>
<dbReference type="AlphaFoldDB" id="A0AAN7SZ86"/>
<comment type="caution">
    <text evidence="11">The sequence shown here is derived from an EMBL/GenBank/DDBJ whole genome shotgun (WGS) entry which is preliminary data.</text>
</comment>
<reference evidence="11 12" key="1">
    <citation type="submission" date="2023-08" db="EMBL/GenBank/DDBJ databases">
        <title>Black Yeasts Isolated from many extreme environments.</title>
        <authorList>
            <person name="Coleine C."/>
            <person name="Stajich J.E."/>
            <person name="Selbmann L."/>
        </authorList>
    </citation>
    <scope>NUCLEOTIDE SEQUENCE [LARGE SCALE GENOMIC DNA]</scope>
    <source>
        <strain evidence="11 12">CCFEE 5910</strain>
    </source>
</reference>
<dbReference type="Pfam" id="PF00383">
    <property type="entry name" value="dCMP_cyt_deam_1"/>
    <property type="match status" value="1"/>
</dbReference>
<evidence type="ECO:0000256" key="2">
    <source>
        <dbReference type="ARBA" id="ARBA00022670"/>
    </source>
</evidence>
<sequence length="607" mass="63629">MAATITASLLFLESESDAPISLYINSPGGSVSAGLSIYDTMQYITPPVSTIVLGQAASMGSLLAAAGTPGKRYALPHATIMMHQPSGGYSGTSADIQIHAKEILRIRNQLNGIYRRHLNDRTVADRRGREISLEEIERLMDRDYFMSAEEAKQLGVVDERIAYTASRGTFPTVLVAIPISSEFSTCGQSWTASDDEKKQRAWVGMSNIILGGSTPVKSVPIGWLKLDNQHIFDFHLSPSTFRIAPAIGIEFKSVACGHRQNSSQQLRFSSPSSYPVMASNNINHNLTEEELREIATLAIAAKRKAYCPYSNFRVGACILVEKQPGLSTTVYQGSNVEVASTPVGTCAERCAIAPLVASIDRPDLPRVRALAVSTDIWPPASPCGMCRATKNTEFSDGIHEDVSSDLTREHGPGGKKQPWPVSSGKPGGVGMLDQLGGTTGKLGNDASIQSGSSFAAGASSATKDTELTSGIHEDSARGIENVKGASNMFLPSSTSSSGTGSGMGSGSGTGSNILSNIKDEANAAKENISAASNQNMTSTSNTSGGLLGGLKDKIGGVFGSATHTGTDSPMAAGASSATKDTDLSDGIYEEGTNAIESVRGATARKST</sequence>
<dbReference type="PROSITE" id="PS51747">
    <property type="entry name" value="CYT_DCMP_DEAMINASES_2"/>
    <property type="match status" value="1"/>
</dbReference>
<keyword evidence="3 7" id="KW-0378">Hydrolase</keyword>
<dbReference type="InterPro" id="IPR018215">
    <property type="entry name" value="ClpP_Ser_AS"/>
</dbReference>
<proteinExistence type="inferred from homology"/>
<dbReference type="Gene3D" id="3.40.140.10">
    <property type="entry name" value="Cytidine Deaminase, domain 2"/>
    <property type="match status" value="1"/>
</dbReference>
<dbReference type="Gene3D" id="3.90.226.10">
    <property type="entry name" value="2-enoyl-CoA Hydratase, Chain A, domain 1"/>
    <property type="match status" value="1"/>
</dbReference>
<accession>A0AAN7SZ86</accession>
<keyword evidence="4 7" id="KW-0720">Serine protease</keyword>
<evidence type="ECO:0000259" key="10">
    <source>
        <dbReference type="PROSITE" id="PS51747"/>
    </source>
</evidence>